<dbReference type="GO" id="GO:0030955">
    <property type="term" value="F:potassium ion binding"/>
    <property type="evidence" value="ECO:0007669"/>
    <property type="project" value="InterPro"/>
</dbReference>
<dbReference type="GO" id="GO:0004743">
    <property type="term" value="F:pyruvate kinase activity"/>
    <property type="evidence" value="ECO:0007669"/>
    <property type="project" value="UniProtKB-EC"/>
</dbReference>
<dbReference type="InterPro" id="IPR015813">
    <property type="entry name" value="Pyrv/PenolPyrv_kinase-like_dom"/>
</dbReference>
<dbReference type="InterPro" id="IPR036918">
    <property type="entry name" value="Pyrv_Knase_C_sf"/>
</dbReference>
<dbReference type="InterPro" id="IPR011037">
    <property type="entry name" value="Pyrv_Knase-like_insert_dom_sf"/>
</dbReference>
<dbReference type="PRINTS" id="PR01050">
    <property type="entry name" value="PYRUVTKNASE"/>
</dbReference>
<dbReference type="Gene3D" id="3.40.1380.20">
    <property type="entry name" value="Pyruvate kinase, C-terminal domain"/>
    <property type="match status" value="1"/>
</dbReference>
<evidence type="ECO:0000256" key="5">
    <source>
        <dbReference type="ARBA" id="ARBA00022679"/>
    </source>
</evidence>
<dbReference type="GO" id="GO:0005524">
    <property type="term" value="F:ATP binding"/>
    <property type="evidence" value="ECO:0007669"/>
    <property type="project" value="UniProtKB-KW"/>
</dbReference>
<comment type="catalytic activity">
    <reaction evidence="13">
        <text>pyruvate + ATP = phosphoenolpyruvate + ADP + H(+)</text>
        <dbReference type="Rhea" id="RHEA:18157"/>
        <dbReference type="ChEBI" id="CHEBI:15361"/>
        <dbReference type="ChEBI" id="CHEBI:15378"/>
        <dbReference type="ChEBI" id="CHEBI:30616"/>
        <dbReference type="ChEBI" id="CHEBI:58702"/>
        <dbReference type="ChEBI" id="CHEBI:456216"/>
        <dbReference type="EC" id="2.7.1.40"/>
    </reaction>
</comment>
<evidence type="ECO:0000256" key="9">
    <source>
        <dbReference type="ARBA" id="ARBA00022840"/>
    </source>
</evidence>
<keyword evidence="7" id="KW-0547">Nucleotide-binding</keyword>
<dbReference type="SUPFAM" id="SSF52935">
    <property type="entry name" value="PK C-terminal domain-like"/>
    <property type="match status" value="1"/>
</dbReference>
<comment type="similarity">
    <text evidence="3 13">Belongs to the pyruvate kinase family.</text>
</comment>
<sequence>MDNPDCPKLPWMVDFFSSDEAEVLNHQLEAAFAQTTLAHLSNLNIKSKAPVFKSTQLVCTVPVNATCNTIEELMQMGMSVARISVPGNHKEKILELIAKIRALVDSYSRKIGKVYPLAFAVDIKGPEIHTGIIEKNKASIFLEKGKRTTLTVDEAYEEFVNEDMIFVDYSKLPEIIQPGDKLLIDYGTCHLSAIEVAESIVRCIVDKAGKLISHSSIIIPNAPMDLAEISREDKEILEICINLHIDFIMLSGIYNKEKVIDIRKLVGEKLQIIANIDNSMAIDNIHEIIENSDAIFIDSDRLLFDIPKQKVFLVQKSIIAKCNLQGIPVICATNIIDVISLNKSEVCDIANSIMDGTDALLINQSACTKEVVKEVTIVCKEAEPAVYQKQIFNELVYNISSPNESIYSLCIAAVEASFKTSSAAIICLTTSGRTAKLLSRFRPRCPLITITRYPRVARLLRLYKGVDPIIYLKAFAGNYERDVEERVQLGITYGKHMGYIKMGDALVTVTGSRPESGFPNNMKILYASDYDTVLSKIKYT</sequence>
<keyword evidence="9" id="KW-0067">ATP-binding</keyword>
<dbReference type="InterPro" id="IPR015806">
    <property type="entry name" value="Pyrv_Knase_insert_dom_sf"/>
</dbReference>
<reference evidence="16" key="1">
    <citation type="submission" date="2022-01" db="EMBL/GenBank/DDBJ databases">
        <authorList>
            <person name="King R."/>
        </authorList>
    </citation>
    <scope>NUCLEOTIDE SEQUENCE</scope>
</reference>
<gene>
    <name evidence="16" type="ORF">CEUTPL_LOCUS7657</name>
</gene>
<dbReference type="PANTHER" id="PTHR11817">
    <property type="entry name" value="PYRUVATE KINASE"/>
    <property type="match status" value="1"/>
</dbReference>
<evidence type="ECO:0000256" key="12">
    <source>
        <dbReference type="ARBA" id="ARBA00023317"/>
    </source>
</evidence>
<evidence type="ECO:0000256" key="11">
    <source>
        <dbReference type="ARBA" id="ARBA00023152"/>
    </source>
</evidence>
<comment type="pathway">
    <text evidence="2 13">Carbohydrate degradation; glycolysis; pyruvate from D-glyceraldehyde 3-phosphate: step 5/5.</text>
</comment>
<dbReference type="Gene3D" id="3.20.20.60">
    <property type="entry name" value="Phosphoenolpyruvate-binding domains"/>
    <property type="match status" value="1"/>
</dbReference>
<keyword evidence="17" id="KW-1185">Reference proteome</keyword>
<dbReference type="OrthoDB" id="108365at2759"/>
<protein>
    <recommendedName>
        <fullName evidence="4 13">Pyruvate kinase</fullName>
        <ecNumber evidence="4 13">2.7.1.40</ecNumber>
    </recommendedName>
</protein>
<keyword evidence="8 13" id="KW-0418">Kinase</keyword>
<dbReference type="InterPro" id="IPR001697">
    <property type="entry name" value="Pyr_Knase"/>
</dbReference>
<keyword evidence="12" id="KW-0670">Pyruvate</keyword>
<evidence type="ECO:0000259" key="15">
    <source>
        <dbReference type="Pfam" id="PF02887"/>
    </source>
</evidence>
<keyword evidence="5 13" id="KW-0808">Transferase</keyword>
<evidence type="ECO:0000256" key="7">
    <source>
        <dbReference type="ARBA" id="ARBA00022741"/>
    </source>
</evidence>
<dbReference type="SUPFAM" id="SSF51621">
    <property type="entry name" value="Phosphoenolpyruvate/pyruvate domain"/>
    <property type="match status" value="1"/>
</dbReference>
<comment type="cofactor">
    <cofactor evidence="1">
        <name>K(+)</name>
        <dbReference type="ChEBI" id="CHEBI:29103"/>
    </cofactor>
</comment>
<evidence type="ECO:0000256" key="3">
    <source>
        <dbReference type="ARBA" id="ARBA00008663"/>
    </source>
</evidence>
<evidence type="ECO:0000313" key="16">
    <source>
        <dbReference type="EMBL" id="CAG9767090.1"/>
    </source>
</evidence>
<dbReference type="Pfam" id="PF02887">
    <property type="entry name" value="PK_C"/>
    <property type="match status" value="1"/>
</dbReference>
<evidence type="ECO:0000256" key="8">
    <source>
        <dbReference type="ARBA" id="ARBA00022777"/>
    </source>
</evidence>
<evidence type="ECO:0000256" key="6">
    <source>
        <dbReference type="ARBA" id="ARBA00022723"/>
    </source>
</evidence>
<evidence type="ECO:0000256" key="2">
    <source>
        <dbReference type="ARBA" id="ARBA00004997"/>
    </source>
</evidence>
<dbReference type="InterPro" id="IPR015793">
    <property type="entry name" value="Pyrv_Knase_brl"/>
</dbReference>
<accession>A0A9N9QNV3</accession>
<evidence type="ECO:0000256" key="4">
    <source>
        <dbReference type="ARBA" id="ARBA00012142"/>
    </source>
</evidence>
<keyword evidence="6" id="KW-0479">Metal-binding</keyword>
<dbReference type="InterPro" id="IPR040442">
    <property type="entry name" value="Pyrv_kinase-like_dom_sf"/>
</dbReference>
<dbReference type="InterPro" id="IPR015795">
    <property type="entry name" value="Pyrv_Knase_C"/>
</dbReference>
<dbReference type="GO" id="GO:0016301">
    <property type="term" value="F:kinase activity"/>
    <property type="evidence" value="ECO:0007669"/>
    <property type="project" value="UniProtKB-KW"/>
</dbReference>
<feature type="domain" description="Pyruvate kinase barrel" evidence="14">
    <location>
        <begin position="53"/>
        <end position="363"/>
    </location>
</feature>
<dbReference type="GO" id="GO:0000287">
    <property type="term" value="F:magnesium ion binding"/>
    <property type="evidence" value="ECO:0007669"/>
    <property type="project" value="InterPro"/>
</dbReference>
<feature type="domain" description="Pyruvate kinase C-terminal" evidence="15">
    <location>
        <begin position="409"/>
        <end position="525"/>
    </location>
</feature>
<dbReference type="Pfam" id="PF00224">
    <property type="entry name" value="PK"/>
    <property type="match status" value="1"/>
</dbReference>
<evidence type="ECO:0000256" key="10">
    <source>
        <dbReference type="ARBA" id="ARBA00022842"/>
    </source>
</evidence>
<evidence type="ECO:0000259" key="14">
    <source>
        <dbReference type="Pfam" id="PF00224"/>
    </source>
</evidence>
<evidence type="ECO:0000313" key="17">
    <source>
        <dbReference type="Proteomes" id="UP001152799"/>
    </source>
</evidence>
<organism evidence="16 17">
    <name type="scientific">Ceutorhynchus assimilis</name>
    <name type="common">cabbage seed weevil</name>
    <dbReference type="NCBI Taxonomy" id="467358"/>
    <lineage>
        <taxon>Eukaryota</taxon>
        <taxon>Metazoa</taxon>
        <taxon>Ecdysozoa</taxon>
        <taxon>Arthropoda</taxon>
        <taxon>Hexapoda</taxon>
        <taxon>Insecta</taxon>
        <taxon>Pterygota</taxon>
        <taxon>Neoptera</taxon>
        <taxon>Endopterygota</taxon>
        <taxon>Coleoptera</taxon>
        <taxon>Polyphaga</taxon>
        <taxon>Cucujiformia</taxon>
        <taxon>Curculionidae</taxon>
        <taxon>Ceutorhynchinae</taxon>
        <taxon>Ceutorhynchus</taxon>
    </lineage>
</organism>
<keyword evidence="10 13" id="KW-0460">Magnesium</keyword>
<keyword evidence="11 13" id="KW-0324">Glycolysis</keyword>
<dbReference type="Gene3D" id="2.40.33.10">
    <property type="entry name" value="PK beta-barrel domain-like"/>
    <property type="match status" value="1"/>
</dbReference>
<dbReference type="SUPFAM" id="SSF50800">
    <property type="entry name" value="PK beta-barrel domain-like"/>
    <property type="match status" value="1"/>
</dbReference>
<name>A0A9N9QNV3_9CUCU</name>
<dbReference type="Proteomes" id="UP001152799">
    <property type="component" value="Chromosome 4"/>
</dbReference>
<dbReference type="EC" id="2.7.1.40" evidence="4 13"/>
<dbReference type="EMBL" id="OU892280">
    <property type="protein sequence ID" value="CAG9767090.1"/>
    <property type="molecule type" value="Genomic_DNA"/>
</dbReference>
<dbReference type="AlphaFoldDB" id="A0A9N9QNV3"/>
<proteinExistence type="inferred from homology"/>
<evidence type="ECO:0000256" key="1">
    <source>
        <dbReference type="ARBA" id="ARBA00001958"/>
    </source>
</evidence>
<evidence type="ECO:0000256" key="13">
    <source>
        <dbReference type="RuleBase" id="RU000504"/>
    </source>
</evidence>